<reference evidence="2" key="1">
    <citation type="journal article" date="2019" name="Int. J. Syst. Evol. Microbiol.">
        <title>The Global Catalogue of Microorganisms (GCM) 10K type strain sequencing project: providing services to taxonomists for standard genome sequencing and annotation.</title>
        <authorList>
            <consortium name="The Broad Institute Genomics Platform"/>
            <consortium name="The Broad Institute Genome Sequencing Center for Infectious Disease"/>
            <person name="Wu L."/>
            <person name="Ma J."/>
        </authorList>
    </citation>
    <scope>NUCLEOTIDE SEQUENCE [LARGE SCALE GENOMIC DNA]</scope>
    <source>
        <strain evidence="2">CGMCC 1.3240</strain>
    </source>
</reference>
<proteinExistence type="predicted"/>
<dbReference type="Gene3D" id="3.40.190.10">
    <property type="entry name" value="Periplasmic binding protein-like II"/>
    <property type="match status" value="1"/>
</dbReference>
<sequence>MQSYLKDGKTDYWNSWMQAQPGGSLSIMYQYSVDNRYLFDEFNGAPTPTMAQKQTTLDAMEQETFTKIIMNQASIDEFDKFVTSWKALGGDAITSEVNGG</sequence>
<dbReference type="RefSeq" id="WP_379188225.1">
    <property type="nucleotide sequence ID" value="NZ_JBHSOW010000040.1"/>
</dbReference>
<dbReference type="EMBL" id="JBHSOW010000040">
    <property type="protein sequence ID" value="MFC5649693.1"/>
    <property type="molecule type" value="Genomic_DNA"/>
</dbReference>
<name>A0ABW0VV03_9BACL</name>
<dbReference type="SUPFAM" id="SSF53850">
    <property type="entry name" value="Periplasmic binding protein-like II"/>
    <property type="match status" value="1"/>
</dbReference>
<keyword evidence="2" id="KW-1185">Reference proteome</keyword>
<protein>
    <submittedName>
        <fullName evidence="1">Uncharacterized protein</fullName>
    </submittedName>
</protein>
<evidence type="ECO:0000313" key="2">
    <source>
        <dbReference type="Proteomes" id="UP001596047"/>
    </source>
</evidence>
<accession>A0ABW0VV03</accession>
<organism evidence="1 2">
    <name type="scientific">Paenibacillus solisilvae</name>
    <dbReference type="NCBI Taxonomy" id="2486751"/>
    <lineage>
        <taxon>Bacteria</taxon>
        <taxon>Bacillati</taxon>
        <taxon>Bacillota</taxon>
        <taxon>Bacilli</taxon>
        <taxon>Bacillales</taxon>
        <taxon>Paenibacillaceae</taxon>
        <taxon>Paenibacillus</taxon>
    </lineage>
</organism>
<comment type="caution">
    <text evidence="1">The sequence shown here is derived from an EMBL/GenBank/DDBJ whole genome shotgun (WGS) entry which is preliminary data.</text>
</comment>
<gene>
    <name evidence="1" type="ORF">ACFPYJ_11280</name>
</gene>
<evidence type="ECO:0000313" key="1">
    <source>
        <dbReference type="EMBL" id="MFC5649693.1"/>
    </source>
</evidence>
<dbReference type="Proteomes" id="UP001596047">
    <property type="component" value="Unassembled WGS sequence"/>
</dbReference>